<protein>
    <submittedName>
        <fullName evidence="1">Uncharacterized protein</fullName>
    </submittedName>
</protein>
<gene>
    <name evidence="1" type="ORF">LSINAPIS_LOCUS609</name>
</gene>
<dbReference type="Proteomes" id="UP000324832">
    <property type="component" value="Unassembled WGS sequence"/>
</dbReference>
<organism evidence="1 2">
    <name type="scientific">Leptidea sinapis</name>
    <dbReference type="NCBI Taxonomy" id="189913"/>
    <lineage>
        <taxon>Eukaryota</taxon>
        <taxon>Metazoa</taxon>
        <taxon>Ecdysozoa</taxon>
        <taxon>Arthropoda</taxon>
        <taxon>Hexapoda</taxon>
        <taxon>Insecta</taxon>
        <taxon>Pterygota</taxon>
        <taxon>Neoptera</taxon>
        <taxon>Endopterygota</taxon>
        <taxon>Lepidoptera</taxon>
        <taxon>Glossata</taxon>
        <taxon>Ditrysia</taxon>
        <taxon>Papilionoidea</taxon>
        <taxon>Pieridae</taxon>
        <taxon>Dismorphiinae</taxon>
        <taxon>Leptidea</taxon>
    </lineage>
</organism>
<name>A0A5E4PPE1_9NEOP</name>
<dbReference type="AlphaFoldDB" id="A0A5E4PPE1"/>
<evidence type="ECO:0000313" key="1">
    <source>
        <dbReference type="EMBL" id="VVC86870.1"/>
    </source>
</evidence>
<keyword evidence="2" id="KW-1185">Reference proteome</keyword>
<proteinExistence type="predicted"/>
<evidence type="ECO:0000313" key="2">
    <source>
        <dbReference type="Proteomes" id="UP000324832"/>
    </source>
</evidence>
<sequence>MLQAHGNKVARLPPHQCELNANEFSITAEDWQKQCEHVHHIEDKFCERDACMDTAMDRFIIELNAESDTESDSSYDDSSDCDYLS</sequence>
<dbReference type="EMBL" id="FZQP02000033">
    <property type="protein sequence ID" value="VVC86870.1"/>
    <property type="molecule type" value="Genomic_DNA"/>
</dbReference>
<reference evidence="1 2" key="1">
    <citation type="submission" date="2017-07" db="EMBL/GenBank/DDBJ databases">
        <authorList>
            <person name="Talla V."/>
            <person name="Backstrom N."/>
        </authorList>
    </citation>
    <scope>NUCLEOTIDE SEQUENCE [LARGE SCALE GENOMIC DNA]</scope>
</reference>
<accession>A0A5E4PPE1</accession>